<comment type="caution">
    <text evidence="3">The sequence shown here is derived from an EMBL/GenBank/DDBJ whole genome shotgun (WGS) entry which is preliminary data.</text>
</comment>
<dbReference type="OrthoDB" id="9809307at2"/>
<dbReference type="EMBL" id="LZFO01000006">
    <property type="protein sequence ID" value="OFI06991.1"/>
    <property type="molecule type" value="Genomic_DNA"/>
</dbReference>
<dbReference type="PANTHER" id="PTHR38730:SF1">
    <property type="entry name" value="SLL7028 PROTEIN"/>
    <property type="match status" value="1"/>
</dbReference>
<dbReference type="STRING" id="1121290.CLAOCE_05770"/>
<evidence type="ECO:0000313" key="3">
    <source>
        <dbReference type="EMBL" id="OFI06991.1"/>
    </source>
</evidence>
<dbReference type="SUPFAM" id="SSF53300">
    <property type="entry name" value="vWA-like"/>
    <property type="match status" value="1"/>
</dbReference>
<accession>A0A1E8F0L9</accession>
<name>A0A1E8F0L9_9CLOT</name>
<dbReference type="Pfam" id="PF13203">
    <property type="entry name" value="DUF2201_N"/>
    <property type="match status" value="1"/>
</dbReference>
<feature type="domain" description="Putative metallopeptidase" evidence="2">
    <location>
        <begin position="49"/>
        <end position="271"/>
    </location>
</feature>
<evidence type="ECO:0008006" key="5">
    <source>
        <dbReference type="Google" id="ProtNLM"/>
    </source>
</evidence>
<dbReference type="InterPro" id="IPR036465">
    <property type="entry name" value="vWFA_dom_sf"/>
</dbReference>
<evidence type="ECO:0000313" key="4">
    <source>
        <dbReference type="Proteomes" id="UP000175744"/>
    </source>
</evidence>
<dbReference type="AlphaFoldDB" id="A0A1E8F0L9"/>
<dbReference type="Pfam" id="PF09967">
    <property type="entry name" value="DUF2201"/>
    <property type="match status" value="1"/>
</dbReference>
<dbReference type="InterPro" id="IPR025154">
    <property type="entry name" value="Put_metallopeptidase_dom"/>
</dbReference>
<reference evidence="3 4" key="1">
    <citation type="submission" date="2016-06" db="EMBL/GenBank/DDBJ databases">
        <title>Genome sequence of Clostridium acetireducens DSM 10703.</title>
        <authorList>
            <person name="Poehlein A."/>
            <person name="Fluechter S."/>
            <person name="Duerre P."/>
            <person name="Daniel R."/>
        </authorList>
    </citation>
    <scope>NUCLEOTIDE SEQUENCE [LARGE SCALE GENOMIC DNA]</scope>
    <source>
        <strain evidence="3 4">DSM 10703</strain>
    </source>
</reference>
<gene>
    <name evidence="3" type="ORF">CLOACE_05770</name>
</gene>
<organism evidence="3 4">
    <name type="scientific">Clostridium acetireducens DSM 10703</name>
    <dbReference type="NCBI Taxonomy" id="1121290"/>
    <lineage>
        <taxon>Bacteria</taxon>
        <taxon>Bacillati</taxon>
        <taxon>Bacillota</taxon>
        <taxon>Clostridia</taxon>
        <taxon>Eubacteriales</taxon>
        <taxon>Clostridiaceae</taxon>
        <taxon>Clostridium</taxon>
    </lineage>
</organism>
<protein>
    <recommendedName>
        <fullName evidence="5">VWA-like domain-containing protein</fullName>
    </recommendedName>
</protein>
<dbReference type="Proteomes" id="UP000175744">
    <property type="component" value="Unassembled WGS sequence"/>
</dbReference>
<proteinExistence type="predicted"/>
<dbReference type="PANTHER" id="PTHR38730">
    <property type="entry name" value="SLL7028 PROTEIN"/>
    <property type="match status" value="1"/>
</dbReference>
<evidence type="ECO:0000259" key="2">
    <source>
        <dbReference type="Pfam" id="PF13203"/>
    </source>
</evidence>
<sequence>MEQNNNFEYLRKSLLAKIIEEDEQYYMSPQFEKEFFKLIELCTFSLMKGEDNFFALFMIQMKRGIKWDLPTATATKAGVSYFSIYFNPKVFLKCNLEEMKALIKHEVYHIMYGHYGRAKKLRKKYSALAVNLAMDISINQYITHLPSWSSTLENVSLTYKILLEYEKPVEEYAKKIQEGIDSLKAKEGAIIEDDRIKGEEKPLQSGHDESRTHDMWEESDDTFNYEQLKQLIRKMANNANSGKMPATLEKPYKELNQKPQITWKDYLRKIVGTLPVGYKKTITRKDRRQPDRLDLRGKLSDHIIQILIAIDISASMSDEEIKQIMTEVFGIIKNYPSEVKIIECDNEIRRVYKVRGPKDVRKKLDTKGGTAFSPVFNYMKKNRMRNHLLIYFTDGIGENELQYKPVHNKTLWVLTGKNQKLSLAKPYGVVINLSTEEKVEEDFTYMKEMMRDIMPGWAGWVF</sequence>
<dbReference type="InterPro" id="IPR018698">
    <property type="entry name" value="VWA-like_dom"/>
</dbReference>
<dbReference type="RefSeq" id="WP_070109541.1">
    <property type="nucleotide sequence ID" value="NZ_LZFO01000006.1"/>
</dbReference>
<evidence type="ECO:0000259" key="1">
    <source>
        <dbReference type="Pfam" id="PF09967"/>
    </source>
</evidence>
<feature type="domain" description="VWA-like" evidence="1">
    <location>
        <begin position="307"/>
        <end position="433"/>
    </location>
</feature>
<keyword evidence="4" id="KW-1185">Reference proteome</keyword>
<dbReference type="PATRIC" id="fig|1121290.3.peg.587"/>